<dbReference type="InterPro" id="IPR036291">
    <property type="entry name" value="NAD(P)-bd_dom_sf"/>
</dbReference>
<proteinExistence type="predicted"/>
<evidence type="ECO:0000313" key="3">
    <source>
        <dbReference type="EMBL" id="TPE58089.1"/>
    </source>
</evidence>
<dbReference type="InterPro" id="IPR006037">
    <property type="entry name" value="RCK_C"/>
</dbReference>
<dbReference type="PROSITE" id="PS51202">
    <property type="entry name" value="RCK_C"/>
    <property type="match status" value="1"/>
</dbReference>
<dbReference type="Pfam" id="PF02254">
    <property type="entry name" value="TrkA_N"/>
    <property type="match status" value="1"/>
</dbReference>
<sequence length="249" mass="27914">MKLFKKTREICIIGVGRFGSTIAKHLLEDREHNLRIVLIDEDEKHLLPFKDEVDLIYVADCADQKTLDSINVKDFDVVIVAASNNIEIVAALAEIGVKTIIARATSTRHARVLRQIGVTSIVSPEVEAGKRTAMLVANPTLSSYSENIVELQDGFLSASIYVKNPSLFNKKISELSLRQEFGVSVTMIKRDHTSYLPDGDFEVHEDDLLTFIGKLEDITNVFEFFSKTDLGKKEKTKNDKSQVDITTKK</sequence>
<feature type="domain" description="RCK C-terminal" evidence="2">
    <location>
        <begin position="143"/>
        <end position="227"/>
    </location>
</feature>
<organism evidence="3 4">
    <name type="scientific">[Mycoplasma] falconis</name>
    <dbReference type="NCBI Taxonomy" id="92403"/>
    <lineage>
        <taxon>Bacteria</taxon>
        <taxon>Bacillati</taxon>
        <taxon>Mycoplasmatota</taxon>
        <taxon>Mycoplasmoidales</taxon>
        <taxon>Metamycoplasmataceae</taxon>
        <taxon>Metamycoplasma</taxon>
    </lineage>
</organism>
<dbReference type="EMBL" id="VFSS01000001">
    <property type="protein sequence ID" value="TPE58089.1"/>
    <property type="molecule type" value="Genomic_DNA"/>
</dbReference>
<evidence type="ECO:0000259" key="2">
    <source>
        <dbReference type="PROSITE" id="PS51202"/>
    </source>
</evidence>
<evidence type="ECO:0000313" key="4">
    <source>
        <dbReference type="Proteomes" id="UP000319776"/>
    </source>
</evidence>
<dbReference type="GO" id="GO:0006813">
    <property type="term" value="P:potassium ion transport"/>
    <property type="evidence" value="ECO:0007669"/>
    <property type="project" value="InterPro"/>
</dbReference>
<dbReference type="Proteomes" id="UP000319776">
    <property type="component" value="Unassembled WGS sequence"/>
</dbReference>
<name>A0A501XCB8_9BACT</name>
<dbReference type="Pfam" id="PF02080">
    <property type="entry name" value="TrkA_C"/>
    <property type="match status" value="1"/>
</dbReference>
<dbReference type="RefSeq" id="WP_140781062.1">
    <property type="nucleotide sequence ID" value="NZ_VFSS01000001.1"/>
</dbReference>
<dbReference type="OrthoDB" id="9776294at2"/>
<dbReference type="GO" id="GO:0008324">
    <property type="term" value="F:monoatomic cation transmembrane transporter activity"/>
    <property type="evidence" value="ECO:0007669"/>
    <property type="project" value="InterPro"/>
</dbReference>
<gene>
    <name evidence="3" type="ORF">FJO69_00580</name>
</gene>
<dbReference type="InterPro" id="IPR050721">
    <property type="entry name" value="Trk_Ktr_HKT_K-transport"/>
</dbReference>
<evidence type="ECO:0000259" key="1">
    <source>
        <dbReference type="PROSITE" id="PS51201"/>
    </source>
</evidence>
<dbReference type="PANTHER" id="PTHR43833:SF7">
    <property type="entry name" value="KTR SYSTEM POTASSIUM UPTAKE PROTEIN C"/>
    <property type="match status" value="1"/>
</dbReference>
<reference evidence="3 4" key="1">
    <citation type="submission" date="2019-06" db="EMBL/GenBank/DDBJ databases">
        <title>Mycoplasma falconis type strain whole genome sequence.</title>
        <authorList>
            <person name="Spergser J."/>
        </authorList>
    </citation>
    <scope>NUCLEOTIDE SEQUENCE [LARGE SCALE GENOMIC DNA]</scope>
    <source>
        <strain evidence="3 4">ATCC 51372</strain>
    </source>
</reference>
<dbReference type="InterPro" id="IPR036721">
    <property type="entry name" value="RCK_C_sf"/>
</dbReference>
<dbReference type="PROSITE" id="PS51201">
    <property type="entry name" value="RCK_N"/>
    <property type="match status" value="1"/>
</dbReference>
<dbReference type="SUPFAM" id="SSF51735">
    <property type="entry name" value="NAD(P)-binding Rossmann-fold domains"/>
    <property type="match status" value="1"/>
</dbReference>
<dbReference type="Gene3D" id="3.30.70.1450">
    <property type="entry name" value="Regulator of K+ conductance, C-terminal domain"/>
    <property type="match status" value="1"/>
</dbReference>
<dbReference type="SUPFAM" id="SSF116726">
    <property type="entry name" value="TrkA C-terminal domain-like"/>
    <property type="match status" value="1"/>
</dbReference>
<dbReference type="InterPro" id="IPR003148">
    <property type="entry name" value="RCK_N"/>
</dbReference>
<protein>
    <submittedName>
        <fullName evidence="3">TrkA family potassium uptake protein</fullName>
    </submittedName>
</protein>
<dbReference type="Gene3D" id="3.40.50.720">
    <property type="entry name" value="NAD(P)-binding Rossmann-like Domain"/>
    <property type="match status" value="1"/>
</dbReference>
<accession>A0A501XCB8</accession>
<dbReference type="AlphaFoldDB" id="A0A501XCB8"/>
<dbReference type="PANTHER" id="PTHR43833">
    <property type="entry name" value="POTASSIUM CHANNEL PROTEIN 2-RELATED-RELATED"/>
    <property type="match status" value="1"/>
</dbReference>
<feature type="domain" description="RCK N-terminal" evidence="1">
    <location>
        <begin position="7"/>
        <end position="126"/>
    </location>
</feature>
<keyword evidence="4" id="KW-1185">Reference proteome</keyword>
<comment type="caution">
    <text evidence="3">The sequence shown here is derived from an EMBL/GenBank/DDBJ whole genome shotgun (WGS) entry which is preliminary data.</text>
</comment>